<gene>
    <name evidence="1" type="ORF">C8N29_104120</name>
</gene>
<accession>A0A2T5J117</accession>
<protein>
    <submittedName>
        <fullName evidence="1">Uncharacterized protein</fullName>
    </submittedName>
</protein>
<dbReference type="EMBL" id="QAON01000004">
    <property type="protein sequence ID" value="PTQ90081.1"/>
    <property type="molecule type" value="Genomic_DNA"/>
</dbReference>
<reference evidence="1 2" key="1">
    <citation type="submission" date="2018-04" db="EMBL/GenBank/DDBJ databases">
        <title>Genomic Encyclopedia of Archaeal and Bacterial Type Strains, Phase II (KMG-II): from individual species to whole genera.</title>
        <authorList>
            <person name="Goeker M."/>
        </authorList>
    </citation>
    <scope>NUCLEOTIDE SEQUENCE [LARGE SCALE GENOMIC DNA]</scope>
    <source>
        <strain evidence="1 2">DSM 5822</strain>
    </source>
</reference>
<dbReference type="AlphaFoldDB" id="A0A2T5J117"/>
<sequence>MYILYAVLQQLLTSRPSQSRIDEQAQPLKIRIVPVHTKDQHHK</sequence>
<organism evidence="1 2">
    <name type="scientific">Agitococcus lubricus</name>
    <dbReference type="NCBI Taxonomy" id="1077255"/>
    <lineage>
        <taxon>Bacteria</taxon>
        <taxon>Pseudomonadati</taxon>
        <taxon>Pseudomonadota</taxon>
        <taxon>Gammaproteobacteria</taxon>
        <taxon>Moraxellales</taxon>
        <taxon>Moraxellaceae</taxon>
        <taxon>Agitococcus</taxon>
    </lineage>
</organism>
<proteinExistence type="predicted"/>
<dbReference type="Proteomes" id="UP000244223">
    <property type="component" value="Unassembled WGS sequence"/>
</dbReference>
<evidence type="ECO:0000313" key="2">
    <source>
        <dbReference type="Proteomes" id="UP000244223"/>
    </source>
</evidence>
<evidence type="ECO:0000313" key="1">
    <source>
        <dbReference type="EMBL" id="PTQ90081.1"/>
    </source>
</evidence>
<keyword evidence="2" id="KW-1185">Reference proteome</keyword>
<comment type="caution">
    <text evidence="1">The sequence shown here is derived from an EMBL/GenBank/DDBJ whole genome shotgun (WGS) entry which is preliminary data.</text>
</comment>
<name>A0A2T5J117_9GAMM</name>
<dbReference type="RefSeq" id="WP_275656199.1">
    <property type="nucleotide sequence ID" value="NZ_QAON01000004.1"/>
</dbReference>